<dbReference type="HOGENOM" id="CLU_1922060_0_0_1"/>
<dbReference type="Proteomes" id="UP000054549">
    <property type="component" value="Unassembled WGS sequence"/>
</dbReference>
<protein>
    <submittedName>
        <fullName evidence="1">Uncharacterized protein</fullName>
    </submittedName>
</protein>
<organism evidence="1 2">
    <name type="scientific">Amanita muscaria (strain Koide BX008)</name>
    <dbReference type="NCBI Taxonomy" id="946122"/>
    <lineage>
        <taxon>Eukaryota</taxon>
        <taxon>Fungi</taxon>
        <taxon>Dikarya</taxon>
        <taxon>Basidiomycota</taxon>
        <taxon>Agaricomycotina</taxon>
        <taxon>Agaricomycetes</taxon>
        <taxon>Agaricomycetidae</taxon>
        <taxon>Agaricales</taxon>
        <taxon>Pluteineae</taxon>
        <taxon>Amanitaceae</taxon>
        <taxon>Amanita</taxon>
    </lineage>
</organism>
<sequence>MGDPSSLRLVPASESAIPIDWTRVPEATKKYLIEQYGYDFEKGENKPLPATIGDLAKLFDECKFFGYLTSGLLTALMDISEFGLKSTPQTGPFAQAGPRFYMKYLEQVWFLLFAPGTRECILGYSDNI</sequence>
<dbReference type="AlphaFoldDB" id="A0A0C2X4L9"/>
<proteinExistence type="predicted"/>
<feature type="non-terminal residue" evidence="1">
    <location>
        <position position="128"/>
    </location>
</feature>
<gene>
    <name evidence="1" type="ORF">M378DRAFT_60717</name>
</gene>
<dbReference type="OrthoDB" id="3020383at2759"/>
<dbReference type="EMBL" id="KN818251">
    <property type="protein sequence ID" value="KIL64211.1"/>
    <property type="molecule type" value="Genomic_DNA"/>
</dbReference>
<keyword evidence="2" id="KW-1185">Reference proteome</keyword>
<name>A0A0C2X4L9_AMAMK</name>
<accession>A0A0C2X4L9</accession>
<dbReference type="InParanoid" id="A0A0C2X4L9"/>
<evidence type="ECO:0000313" key="2">
    <source>
        <dbReference type="Proteomes" id="UP000054549"/>
    </source>
</evidence>
<evidence type="ECO:0000313" key="1">
    <source>
        <dbReference type="EMBL" id="KIL64211.1"/>
    </source>
</evidence>
<reference evidence="1 2" key="1">
    <citation type="submission" date="2014-04" db="EMBL/GenBank/DDBJ databases">
        <title>Evolutionary Origins and Diversification of the Mycorrhizal Mutualists.</title>
        <authorList>
            <consortium name="DOE Joint Genome Institute"/>
            <consortium name="Mycorrhizal Genomics Consortium"/>
            <person name="Kohler A."/>
            <person name="Kuo A."/>
            <person name="Nagy L.G."/>
            <person name="Floudas D."/>
            <person name="Copeland A."/>
            <person name="Barry K.W."/>
            <person name="Cichocki N."/>
            <person name="Veneault-Fourrey C."/>
            <person name="LaButti K."/>
            <person name="Lindquist E.A."/>
            <person name="Lipzen A."/>
            <person name="Lundell T."/>
            <person name="Morin E."/>
            <person name="Murat C."/>
            <person name="Riley R."/>
            <person name="Ohm R."/>
            <person name="Sun H."/>
            <person name="Tunlid A."/>
            <person name="Henrissat B."/>
            <person name="Grigoriev I.V."/>
            <person name="Hibbett D.S."/>
            <person name="Martin F."/>
        </authorList>
    </citation>
    <scope>NUCLEOTIDE SEQUENCE [LARGE SCALE GENOMIC DNA]</scope>
    <source>
        <strain evidence="1 2">Koide BX008</strain>
    </source>
</reference>